<dbReference type="PROSITE" id="PS50181">
    <property type="entry name" value="FBOX"/>
    <property type="match status" value="1"/>
</dbReference>
<accession>A0A067PZJ3</accession>
<gene>
    <name evidence="2" type="ORF">JAAARDRAFT_596663</name>
</gene>
<dbReference type="EMBL" id="KL197714">
    <property type="protein sequence ID" value="KDQ60129.1"/>
    <property type="molecule type" value="Genomic_DNA"/>
</dbReference>
<dbReference type="InParanoid" id="A0A067PZJ3"/>
<dbReference type="InterPro" id="IPR001810">
    <property type="entry name" value="F-box_dom"/>
</dbReference>
<dbReference type="HOGENOM" id="CLU_573713_0_0_1"/>
<evidence type="ECO:0000313" key="2">
    <source>
        <dbReference type="EMBL" id="KDQ60129.1"/>
    </source>
</evidence>
<dbReference type="Proteomes" id="UP000027265">
    <property type="component" value="Unassembled WGS sequence"/>
</dbReference>
<dbReference type="InterPro" id="IPR032675">
    <property type="entry name" value="LRR_dom_sf"/>
</dbReference>
<dbReference type="Gene3D" id="1.20.1280.50">
    <property type="match status" value="1"/>
</dbReference>
<dbReference type="GO" id="GO:0019005">
    <property type="term" value="C:SCF ubiquitin ligase complex"/>
    <property type="evidence" value="ECO:0007669"/>
    <property type="project" value="TreeGrafter"/>
</dbReference>
<dbReference type="InterPro" id="IPR036047">
    <property type="entry name" value="F-box-like_dom_sf"/>
</dbReference>
<dbReference type="OrthoDB" id="3144494at2759"/>
<evidence type="ECO:0000313" key="3">
    <source>
        <dbReference type="Proteomes" id="UP000027265"/>
    </source>
</evidence>
<dbReference type="Gene3D" id="3.80.10.10">
    <property type="entry name" value="Ribonuclease Inhibitor"/>
    <property type="match status" value="1"/>
</dbReference>
<feature type="domain" description="F-box" evidence="1">
    <location>
        <begin position="48"/>
        <end position="99"/>
    </location>
</feature>
<dbReference type="GO" id="GO:0031146">
    <property type="term" value="P:SCF-dependent proteasomal ubiquitin-dependent protein catabolic process"/>
    <property type="evidence" value="ECO:0007669"/>
    <property type="project" value="TreeGrafter"/>
</dbReference>
<dbReference type="SUPFAM" id="SSF81383">
    <property type="entry name" value="F-box domain"/>
    <property type="match status" value="1"/>
</dbReference>
<evidence type="ECO:0000259" key="1">
    <source>
        <dbReference type="PROSITE" id="PS50181"/>
    </source>
</evidence>
<reference evidence="3" key="1">
    <citation type="journal article" date="2014" name="Proc. Natl. Acad. Sci. U.S.A.">
        <title>Extensive sampling of basidiomycete genomes demonstrates inadequacy of the white-rot/brown-rot paradigm for wood decay fungi.</title>
        <authorList>
            <person name="Riley R."/>
            <person name="Salamov A.A."/>
            <person name="Brown D.W."/>
            <person name="Nagy L.G."/>
            <person name="Floudas D."/>
            <person name="Held B.W."/>
            <person name="Levasseur A."/>
            <person name="Lombard V."/>
            <person name="Morin E."/>
            <person name="Otillar R."/>
            <person name="Lindquist E.A."/>
            <person name="Sun H."/>
            <person name="LaButti K.M."/>
            <person name="Schmutz J."/>
            <person name="Jabbour D."/>
            <person name="Luo H."/>
            <person name="Baker S.E."/>
            <person name="Pisabarro A.G."/>
            <person name="Walton J.D."/>
            <person name="Blanchette R.A."/>
            <person name="Henrissat B."/>
            <person name="Martin F."/>
            <person name="Cullen D."/>
            <person name="Hibbett D.S."/>
            <person name="Grigoriev I.V."/>
        </authorList>
    </citation>
    <scope>NUCLEOTIDE SEQUENCE [LARGE SCALE GENOMIC DNA]</scope>
    <source>
        <strain evidence="3">MUCL 33604</strain>
    </source>
</reference>
<dbReference type="SUPFAM" id="SSF52047">
    <property type="entry name" value="RNI-like"/>
    <property type="match status" value="1"/>
</dbReference>
<keyword evidence="3" id="KW-1185">Reference proteome</keyword>
<organism evidence="2 3">
    <name type="scientific">Jaapia argillacea MUCL 33604</name>
    <dbReference type="NCBI Taxonomy" id="933084"/>
    <lineage>
        <taxon>Eukaryota</taxon>
        <taxon>Fungi</taxon>
        <taxon>Dikarya</taxon>
        <taxon>Basidiomycota</taxon>
        <taxon>Agaricomycotina</taxon>
        <taxon>Agaricomycetes</taxon>
        <taxon>Agaricomycetidae</taxon>
        <taxon>Jaapiales</taxon>
        <taxon>Jaapiaceae</taxon>
        <taxon>Jaapia</taxon>
    </lineage>
</organism>
<sequence>MMSIYSIPSFHVRRHLVSDIDGRIARLALLEEEVASLRRSIEDDLVSIALHRTLPPEILGEIFSLAVDKDTWRFPITISQVCRQWRTIVHQYPRAWTLIRINRRSTLRLLRFWLGKSGVCPLTIEFDGTAVGCVEYEELVWPLINALVPHSSRIRSLTMAAHAHLIETFLAKCSLDFRNLEEFNLKDYTWCRADVGHRSYDHSSAFQLAPRLLTASFYGCIPDISPDTPFTFTPLTKLHLGFVRTSYPRLRQLLQSCTMLELLELRVECLLQPSSRGDEEVATLDHLQTLIVRSSQQRFEKRCFNGVHPLAIIRAPNLSSIGLYDCSPVVEGRSLAEFVTNLMIRSDRPPVRRLALCASDWDGDSMSSCLDAMPLLEDLSFEDSVVDDECLQVLSSPSLSPRLQILTLRRCHQVSGESLRSTMENRLSQLAHKNQFLSTLTVERCGGISPSHAKALQDAAMPDRVQLRVLYSPLLEASTPVVS</sequence>
<proteinExistence type="predicted"/>
<dbReference type="Pfam" id="PF12937">
    <property type="entry name" value="F-box-like"/>
    <property type="match status" value="1"/>
</dbReference>
<dbReference type="PANTHER" id="PTHR13318:SF95">
    <property type="entry name" value="F-BOX PROTEIN YLR352W"/>
    <property type="match status" value="1"/>
</dbReference>
<dbReference type="AlphaFoldDB" id="A0A067PZJ3"/>
<protein>
    <recommendedName>
        <fullName evidence="1">F-box domain-containing protein</fullName>
    </recommendedName>
</protein>
<name>A0A067PZJ3_9AGAM</name>
<dbReference type="PANTHER" id="PTHR13318">
    <property type="entry name" value="PARTNER OF PAIRED, ISOFORM B-RELATED"/>
    <property type="match status" value="1"/>
</dbReference>